<keyword evidence="2" id="KW-0378">Hydrolase</keyword>
<keyword evidence="3" id="KW-0269">Exonuclease</keyword>
<dbReference type="Pfam" id="PF00929">
    <property type="entry name" value="RNase_T"/>
    <property type="match status" value="1"/>
</dbReference>
<dbReference type="InterPro" id="IPR013520">
    <property type="entry name" value="Ribonucl_H"/>
</dbReference>
<dbReference type="SMART" id="SM00479">
    <property type="entry name" value="EXOIII"/>
    <property type="match status" value="1"/>
</dbReference>
<name>A0A2M7B873_9BACT</name>
<proteinExistence type="predicted"/>
<protein>
    <recommendedName>
        <fullName evidence="4">Exonuclease domain-containing protein</fullName>
    </recommendedName>
</protein>
<dbReference type="PANTHER" id="PTHR30231">
    <property type="entry name" value="DNA POLYMERASE III SUBUNIT EPSILON"/>
    <property type="match status" value="1"/>
</dbReference>
<dbReference type="Gene3D" id="3.30.420.10">
    <property type="entry name" value="Ribonuclease H-like superfamily/Ribonuclease H"/>
    <property type="match status" value="1"/>
</dbReference>
<feature type="domain" description="Exonuclease" evidence="4">
    <location>
        <begin position="13"/>
        <end position="185"/>
    </location>
</feature>
<accession>A0A2M7B873</accession>
<dbReference type="InterPro" id="IPR036397">
    <property type="entry name" value="RNaseH_sf"/>
</dbReference>
<gene>
    <name evidence="5" type="ORF">COS59_00620</name>
</gene>
<evidence type="ECO:0000259" key="4">
    <source>
        <dbReference type="SMART" id="SM00479"/>
    </source>
</evidence>
<dbReference type="GO" id="GO:0003676">
    <property type="term" value="F:nucleic acid binding"/>
    <property type="evidence" value="ECO:0007669"/>
    <property type="project" value="InterPro"/>
</dbReference>
<evidence type="ECO:0000313" key="6">
    <source>
        <dbReference type="Proteomes" id="UP000230131"/>
    </source>
</evidence>
<dbReference type="GO" id="GO:0008408">
    <property type="term" value="F:3'-5' exonuclease activity"/>
    <property type="evidence" value="ECO:0007669"/>
    <property type="project" value="TreeGrafter"/>
</dbReference>
<dbReference type="SUPFAM" id="SSF53098">
    <property type="entry name" value="Ribonuclease H-like"/>
    <property type="match status" value="1"/>
</dbReference>
<sequence>MSKNNSLNEREINLAFVDVEATGLSINHEIIEIGVILVSQPNFEIIEEWERKTKPKRIKDADPEALNLVGYTEKEWENAVELKLALAEFLEKVNGAIIIGHNISWDLMWLRKALFENGFGEKFARRSFDLFTIAYAKLLDKAQEIKYFSLSNLARYFSINEPQKHRALADCRTAYEVFKKLMEIK</sequence>
<evidence type="ECO:0000256" key="1">
    <source>
        <dbReference type="ARBA" id="ARBA00022722"/>
    </source>
</evidence>
<comment type="caution">
    <text evidence="5">The sequence shown here is derived from an EMBL/GenBank/DDBJ whole genome shotgun (WGS) entry which is preliminary data.</text>
</comment>
<dbReference type="PANTHER" id="PTHR30231:SF4">
    <property type="entry name" value="PROTEIN NEN2"/>
    <property type="match status" value="1"/>
</dbReference>
<reference evidence="6" key="1">
    <citation type="submission" date="2017-09" db="EMBL/GenBank/DDBJ databases">
        <title>Depth-based differentiation of microbial function through sediment-hosted aquifers and enrichment of novel symbionts in the deep terrestrial subsurface.</title>
        <authorList>
            <person name="Probst A.J."/>
            <person name="Ladd B."/>
            <person name="Jarett J.K."/>
            <person name="Geller-Mcgrath D.E."/>
            <person name="Sieber C.M.K."/>
            <person name="Emerson J.B."/>
            <person name="Anantharaman K."/>
            <person name="Thomas B.C."/>
            <person name="Malmstrom R."/>
            <person name="Stieglmeier M."/>
            <person name="Klingl A."/>
            <person name="Woyke T."/>
            <person name="Ryan C.M."/>
            <person name="Banfield J.F."/>
        </authorList>
    </citation>
    <scope>NUCLEOTIDE SEQUENCE [LARGE SCALE GENOMIC DNA]</scope>
</reference>
<evidence type="ECO:0000256" key="2">
    <source>
        <dbReference type="ARBA" id="ARBA00022801"/>
    </source>
</evidence>
<dbReference type="AlphaFoldDB" id="A0A2M7B873"/>
<organism evidence="5 6">
    <name type="scientific">Candidatus Wolfebacteria bacterium CG03_land_8_20_14_0_80_36_15</name>
    <dbReference type="NCBI Taxonomy" id="1975067"/>
    <lineage>
        <taxon>Bacteria</taxon>
        <taxon>Candidatus Wolfeibacteriota</taxon>
    </lineage>
</organism>
<keyword evidence="1" id="KW-0540">Nuclease</keyword>
<dbReference type="CDD" id="cd06127">
    <property type="entry name" value="DEDDh"/>
    <property type="match status" value="1"/>
</dbReference>
<evidence type="ECO:0000256" key="3">
    <source>
        <dbReference type="ARBA" id="ARBA00022839"/>
    </source>
</evidence>
<dbReference type="Proteomes" id="UP000230131">
    <property type="component" value="Unassembled WGS sequence"/>
</dbReference>
<dbReference type="InterPro" id="IPR012337">
    <property type="entry name" value="RNaseH-like_sf"/>
</dbReference>
<evidence type="ECO:0000313" key="5">
    <source>
        <dbReference type="EMBL" id="PIU99269.1"/>
    </source>
</evidence>
<dbReference type="EMBL" id="PEVH01000021">
    <property type="protein sequence ID" value="PIU99269.1"/>
    <property type="molecule type" value="Genomic_DNA"/>
</dbReference>